<dbReference type="KEGG" id="stim:H1B31_05455"/>
<dbReference type="NCBIfam" id="TIGR02480">
    <property type="entry name" value="fliN"/>
    <property type="match status" value="1"/>
</dbReference>
<keyword evidence="5" id="KW-0283">Flagellar rotation</keyword>
<evidence type="ECO:0000259" key="9">
    <source>
        <dbReference type="Pfam" id="PF04509"/>
    </source>
</evidence>
<dbReference type="GO" id="GO:0005886">
    <property type="term" value="C:plasma membrane"/>
    <property type="evidence" value="ECO:0007669"/>
    <property type="project" value="UniProtKB-SubCell"/>
</dbReference>
<evidence type="ECO:0000256" key="6">
    <source>
        <dbReference type="ARBA" id="ARBA00023136"/>
    </source>
</evidence>
<dbReference type="PANTHER" id="PTHR43484">
    <property type="match status" value="1"/>
</dbReference>
<dbReference type="InterPro" id="IPR036429">
    <property type="entry name" value="SpoA-like_sf"/>
</dbReference>
<dbReference type="CDD" id="cd17907">
    <property type="entry name" value="FliY_FliN-Y"/>
    <property type="match status" value="1"/>
</dbReference>
<reference evidence="10 11" key="1">
    <citation type="submission" date="2020-07" db="EMBL/GenBank/DDBJ databases">
        <title>Complete genome and description of Selenomonas timonensis sp. nov., a new bacterium isolated from a gingivitis subject.</title>
        <authorList>
            <person name="Antezack A."/>
        </authorList>
    </citation>
    <scope>NUCLEOTIDE SEQUENCE [LARGE SCALE GENOMIC DNA]</scope>
    <source>
        <strain evidence="10 11">Marseille-Q3039</strain>
    </source>
</reference>
<sequence>MSDEMISQEEIDALLSGGAGGGDDAPADDAAPAADSSSEEDDAGITDLERDALGEIGNISMGGAATTLSVLLGRKVSITTPTVSVSNLRKLKEKYPVPFLVVEVGYSIGIEGNNVLCIQAKDAAIIADLMMGNDGTNPDQELSELHMSAVSECMNQMMGSVATSLSSMFNKKVDITPPVVTLVDLGTEEVVSKLLDKVDPIIQASFRMEVDGLIDSEIMQLLPLDVAKDMVDALMNQQPDVDNEEEAVVAAAAPPPPAAPAAPAAAAPAAAAPANYGYGAPPMQSHVASNVPVQSAQFTPLSSTPVQVNDANIGLILDVPLQVNVELGRTKKSIKDILDLTKGSIVELDKLAGEPVDIMVNGKYLAKGEVVVIDENFGVRITEIVSPLERAARLQ</sequence>
<keyword evidence="10" id="KW-0969">Cilium</keyword>
<feature type="compositionally biased region" description="Acidic residues" evidence="7">
    <location>
        <begin position="1"/>
        <end position="12"/>
    </location>
</feature>
<accession>A0A7G7VMM3</accession>
<dbReference type="InterPro" id="IPR007597">
    <property type="entry name" value="CheC"/>
</dbReference>
<keyword evidence="10" id="KW-0282">Flagellum</keyword>
<keyword evidence="3" id="KW-1003">Cell membrane</keyword>
<keyword evidence="6" id="KW-0472">Membrane</keyword>
<feature type="region of interest" description="Disordered" evidence="7">
    <location>
        <begin position="1"/>
        <end position="43"/>
    </location>
</feature>
<evidence type="ECO:0000256" key="1">
    <source>
        <dbReference type="ARBA" id="ARBA00004413"/>
    </source>
</evidence>
<dbReference type="Gene3D" id="2.30.330.10">
    <property type="entry name" value="SpoA-like"/>
    <property type="match status" value="1"/>
</dbReference>
<dbReference type="SUPFAM" id="SSF103039">
    <property type="entry name" value="CheC-like"/>
    <property type="match status" value="1"/>
</dbReference>
<organism evidence="10 11">
    <name type="scientific">Selenomonas timonae</name>
    <dbReference type="NCBI Taxonomy" id="2754044"/>
    <lineage>
        <taxon>Bacteria</taxon>
        <taxon>Bacillati</taxon>
        <taxon>Bacillota</taxon>
        <taxon>Negativicutes</taxon>
        <taxon>Selenomonadales</taxon>
        <taxon>Selenomonadaceae</taxon>
        <taxon>Selenomonas</taxon>
    </lineage>
</organism>
<evidence type="ECO:0000256" key="7">
    <source>
        <dbReference type="SAM" id="MobiDB-lite"/>
    </source>
</evidence>
<evidence type="ECO:0000256" key="4">
    <source>
        <dbReference type="ARBA" id="ARBA00022500"/>
    </source>
</evidence>
<keyword evidence="4" id="KW-0145">Chemotaxis</keyword>
<dbReference type="Pfam" id="PF01052">
    <property type="entry name" value="FliMN_C"/>
    <property type="match status" value="1"/>
</dbReference>
<dbReference type="PANTHER" id="PTHR43484:SF1">
    <property type="entry name" value="FLAGELLAR MOTOR SWITCH PROTEIN FLIN"/>
    <property type="match status" value="1"/>
</dbReference>
<evidence type="ECO:0000256" key="2">
    <source>
        <dbReference type="ARBA" id="ARBA00009226"/>
    </source>
</evidence>
<comment type="similarity">
    <text evidence="2">Belongs to the FliN/MopA/SpaO family.</text>
</comment>
<dbReference type="PRINTS" id="PR00956">
    <property type="entry name" value="FLGMOTORFLIN"/>
</dbReference>
<dbReference type="GO" id="GO:0003774">
    <property type="term" value="F:cytoskeletal motor activity"/>
    <property type="evidence" value="ECO:0007669"/>
    <property type="project" value="InterPro"/>
</dbReference>
<evidence type="ECO:0000313" key="11">
    <source>
        <dbReference type="Proteomes" id="UP000515480"/>
    </source>
</evidence>
<feature type="domain" description="Flagellar motor switch protein FliN-like C-terminal" evidence="8">
    <location>
        <begin position="316"/>
        <end position="385"/>
    </location>
</feature>
<dbReference type="GO" id="GO:0071973">
    <property type="term" value="P:bacterial-type flagellum-dependent cell motility"/>
    <property type="evidence" value="ECO:0007669"/>
    <property type="project" value="InterPro"/>
</dbReference>
<name>A0A7G7VMM3_9FIRM</name>
<dbReference type="GO" id="GO:0006935">
    <property type="term" value="P:chemotaxis"/>
    <property type="evidence" value="ECO:0007669"/>
    <property type="project" value="UniProtKB-KW"/>
</dbReference>
<evidence type="ECO:0000313" key="10">
    <source>
        <dbReference type="EMBL" id="QNH55366.1"/>
    </source>
</evidence>
<dbReference type="GO" id="GO:0009425">
    <property type="term" value="C:bacterial-type flagellum basal body"/>
    <property type="evidence" value="ECO:0007669"/>
    <property type="project" value="InterPro"/>
</dbReference>
<dbReference type="InterPro" id="IPR001543">
    <property type="entry name" value="FliN-like_C"/>
</dbReference>
<keyword evidence="11" id="KW-1185">Reference proteome</keyword>
<protein>
    <submittedName>
        <fullName evidence="10">Flagellar motor switch phosphatase FliY</fullName>
    </submittedName>
</protein>
<dbReference type="InterPro" id="IPR051469">
    <property type="entry name" value="FliN/MopA/SpaO"/>
</dbReference>
<keyword evidence="10" id="KW-0966">Cell projection</keyword>
<dbReference type="Pfam" id="PF04509">
    <property type="entry name" value="CheC"/>
    <property type="match status" value="2"/>
</dbReference>
<dbReference type="Gene3D" id="3.40.1550.10">
    <property type="entry name" value="CheC-like"/>
    <property type="match status" value="1"/>
</dbReference>
<dbReference type="SUPFAM" id="SSF101801">
    <property type="entry name" value="Surface presentation of antigens (SPOA)"/>
    <property type="match status" value="1"/>
</dbReference>
<gene>
    <name evidence="10" type="primary">fliY</name>
    <name evidence="10" type="ORF">H1B31_05455</name>
</gene>
<evidence type="ECO:0000259" key="8">
    <source>
        <dbReference type="Pfam" id="PF01052"/>
    </source>
</evidence>
<dbReference type="EMBL" id="CP060204">
    <property type="protein sequence ID" value="QNH55366.1"/>
    <property type="molecule type" value="Genomic_DNA"/>
</dbReference>
<comment type="subcellular location">
    <subcellularLocation>
        <location evidence="1">Cell membrane</location>
        <topology evidence="1">Peripheral membrane protein</topology>
        <orientation evidence="1">Cytoplasmic side</orientation>
    </subcellularLocation>
</comment>
<dbReference type="InterPro" id="IPR028976">
    <property type="entry name" value="CheC-like_sf"/>
</dbReference>
<feature type="domain" description="CheC-like protein" evidence="9">
    <location>
        <begin position="49"/>
        <end position="84"/>
    </location>
</feature>
<dbReference type="RefSeq" id="WP_185981174.1">
    <property type="nucleotide sequence ID" value="NZ_CP060204.1"/>
</dbReference>
<dbReference type="InterPro" id="IPR012826">
    <property type="entry name" value="FliN"/>
</dbReference>
<dbReference type="Proteomes" id="UP000515480">
    <property type="component" value="Chromosome"/>
</dbReference>
<dbReference type="InterPro" id="IPR001172">
    <property type="entry name" value="FliN_T3SS_HrcQb"/>
</dbReference>
<evidence type="ECO:0000256" key="5">
    <source>
        <dbReference type="ARBA" id="ARBA00022779"/>
    </source>
</evidence>
<dbReference type="AlphaFoldDB" id="A0A7G7VMM3"/>
<evidence type="ECO:0000256" key="3">
    <source>
        <dbReference type="ARBA" id="ARBA00022475"/>
    </source>
</evidence>
<feature type="domain" description="CheC-like protein" evidence="9">
    <location>
        <begin position="145"/>
        <end position="181"/>
    </location>
</feature>
<proteinExistence type="inferred from homology"/>
<dbReference type="GO" id="GO:0016787">
    <property type="term" value="F:hydrolase activity"/>
    <property type="evidence" value="ECO:0007669"/>
    <property type="project" value="InterPro"/>
</dbReference>
<dbReference type="NCBIfam" id="NF005995">
    <property type="entry name" value="PRK08119.1"/>
    <property type="match status" value="1"/>
</dbReference>